<proteinExistence type="predicted"/>
<keyword evidence="3" id="KW-1185">Reference proteome</keyword>
<evidence type="ECO:0008006" key="4">
    <source>
        <dbReference type="Google" id="ProtNLM"/>
    </source>
</evidence>
<name>A0ABZ0INE8_9BACT</name>
<dbReference type="Proteomes" id="UP001302349">
    <property type="component" value="Chromosome"/>
</dbReference>
<dbReference type="RefSeq" id="WP_317489282.1">
    <property type="nucleotide sequence ID" value="NZ_CP136051.1"/>
</dbReference>
<sequence>MKKLQLFLILSILSFPLFSQKNFTEGFVVTLAGDTIRGKINEKDFYLNFSQCQFKAEGSSEIVKYSPGEIGGFSIEGLNFFISETISEVDPDRPKKFIEVLVVGQTSLYMYKEHFIFKKDTLSYIVLEATPMIREQNGVYTNAKANLVHYGILNYLFQDCPEIKLSPSSTNVNRDKLIALTKQYNTCRGSDYEVVFKKKPIFRLAPSVHTDFGQMQMKFDYSGNTTGDETLLGSGPIESSIRQTGFAIGILLPRISERLMVEIGMNFSQFDYSFLHNVPYAFPNGNIAEAVNDVVIDGKMTKIPLVIHYELFSKSKITPYVRAGMILRSMKYGGDVGRKRYVQYEGYYDEDYYEFEPASPQPGFLAAAGLEGKLGRHIGIFAQMQANVFGEAGRYDNIDDSQIKSNLSFKMNRKDFLVGFGVRVR</sequence>
<evidence type="ECO:0000256" key="1">
    <source>
        <dbReference type="SAM" id="SignalP"/>
    </source>
</evidence>
<feature type="chain" id="PRO_5045663048" description="Outer membrane protein beta-barrel domain-containing protein" evidence="1">
    <location>
        <begin position="20"/>
        <end position="425"/>
    </location>
</feature>
<gene>
    <name evidence="2" type="ORF">RT717_26185</name>
</gene>
<organism evidence="2 3">
    <name type="scientific">Imperialibacter roseus</name>
    <dbReference type="NCBI Taxonomy" id="1324217"/>
    <lineage>
        <taxon>Bacteria</taxon>
        <taxon>Pseudomonadati</taxon>
        <taxon>Bacteroidota</taxon>
        <taxon>Cytophagia</taxon>
        <taxon>Cytophagales</taxon>
        <taxon>Flammeovirgaceae</taxon>
        <taxon>Imperialibacter</taxon>
    </lineage>
</organism>
<evidence type="ECO:0000313" key="2">
    <source>
        <dbReference type="EMBL" id="WOK06568.1"/>
    </source>
</evidence>
<evidence type="ECO:0000313" key="3">
    <source>
        <dbReference type="Proteomes" id="UP001302349"/>
    </source>
</evidence>
<accession>A0ABZ0INE8</accession>
<reference evidence="2 3" key="1">
    <citation type="journal article" date="2023" name="Microbiol. Resour. Announc.">
        <title>Complete Genome Sequence of Imperialibacter roseus strain P4T.</title>
        <authorList>
            <person name="Tizabi D.R."/>
            <person name="Bachvaroff T."/>
            <person name="Hill R.T."/>
        </authorList>
    </citation>
    <scope>NUCLEOTIDE SEQUENCE [LARGE SCALE GENOMIC DNA]</scope>
    <source>
        <strain evidence="2 3">P4T</strain>
    </source>
</reference>
<protein>
    <recommendedName>
        <fullName evidence="4">Outer membrane protein beta-barrel domain-containing protein</fullName>
    </recommendedName>
</protein>
<feature type="signal peptide" evidence="1">
    <location>
        <begin position="1"/>
        <end position="19"/>
    </location>
</feature>
<dbReference type="EMBL" id="CP136051">
    <property type="protein sequence ID" value="WOK06568.1"/>
    <property type="molecule type" value="Genomic_DNA"/>
</dbReference>
<keyword evidence="1" id="KW-0732">Signal</keyword>